<keyword evidence="2" id="KW-1185">Reference proteome</keyword>
<dbReference type="Proteomes" id="UP001352852">
    <property type="component" value="Unassembled WGS sequence"/>
</dbReference>
<protein>
    <submittedName>
        <fullName evidence="1">Uncharacterized protein</fullName>
    </submittedName>
</protein>
<sequence>MGLLPSPAPYKDLHHMVRMALCLLAQVTRLPSFSHLLRSDEIFIPRPGTFIYPSPAASRLNTGWDKERNEG</sequence>
<reference evidence="1 2" key="1">
    <citation type="submission" date="2021-06" db="EMBL/GenBank/DDBJ databases">
        <authorList>
            <person name="Palmer J.M."/>
        </authorList>
    </citation>
    <scope>NUCLEOTIDE SEQUENCE [LARGE SCALE GENOMIC DNA]</scope>
    <source>
        <strain evidence="1 2">CL_MEX2019</strain>
        <tissue evidence="1">Muscle</tissue>
    </source>
</reference>
<name>A0ABU7EWK1_9TELE</name>
<accession>A0ABU7EWK1</accession>
<proteinExistence type="predicted"/>
<comment type="caution">
    <text evidence="1">The sequence shown here is derived from an EMBL/GenBank/DDBJ whole genome shotgun (WGS) entry which is preliminary data.</text>
</comment>
<organism evidence="1 2">
    <name type="scientific">Characodon lateralis</name>
    <dbReference type="NCBI Taxonomy" id="208331"/>
    <lineage>
        <taxon>Eukaryota</taxon>
        <taxon>Metazoa</taxon>
        <taxon>Chordata</taxon>
        <taxon>Craniata</taxon>
        <taxon>Vertebrata</taxon>
        <taxon>Euteleostomi</taxon>
        <taxon>Actinopterygii</taxon>
        <taxon>Neopterygii</taxon>
        <taxon>Teleostei</taxon>
        <taxon>Neoteleostei</taxon>
        <taxon>Acanthomorphata</taxon>
        <taxon>Ovalentaria</taxon>
        <taxon>Atherinomorphae</taxon>
        <taxon>Cyprinodontiformes</taxon>
        <taxon>Goodeidae</taxon>
        <taxon>Characodon</taxon>
    </lineage>
</organism>
<gene>
    <name evidence="1" type="ORF">CHARACLAT_020669</name>
</gene>
<evidence type="ECO:0000313" key="2">
    <source>
        <dbReference type="Proteomes" id="UP001352852"/>
    </source>
</evidence>
<evidence type="ECO:0000313" key="1">
    <source>
        <dbReference type="EMBL" id="MED6291166.1"/>
    </source>
</evidence>
<dbReference type="EMBL" id="JAHUTJ010067539">
    <property type="protein sequence ID" value="MED6291166.1"/>
    <property type="molecule type" value="Genomic_DNA"/>
</dbReference>